<accession>A0ABS2WAF3</accession>
<name>A0ABS2WAF3_9GAMM</name>
<keyword evidence="2" id="KW-1185">Reference proteome</keyword>
<protein>
    <submittedName>
        <fullName evidence="1">Uncharacterized protein</fullName>
    </submittedName>
</protein>
<reference evidence="1 2" key="1">
    <citation type="submission" date="2021-02" db="EMBL/GenBank/DDBJ databases">
        <title>A novel species of genus Amphritea isolated from a fishpond in China.</title>
        <authorList>
            <person name="Lu H."/>
        </authorList>
    </citation>
    <scope>NUCLEOTIDE SEQUENCE [LARGE SCALE GENOMIC DNA]</scope>
    <source>
        <strain evidence="1 2">RP18W</strain>
    </source>
</reference>
<organism evidence="1 2">
    <name type="scientific">Amphritea pacifica</name>
    <dbReference type="NCBI Taxonomy" id="2811233"/>
    <lineage>
        <taxon>Bacteria</taxon>
        <taxon>Pseudomonadati</taxon>
        <taxon>Pseudomonadota</taxon>
        <taxon>Gammaproteobacteria</taxon>
        <taxon>Oceanospirillales</taxon>
        <taxon>Oceanospirillaceae</taxon>
        <taxon>Amphritea</taxon>
    </lineage>
</organism>
<comment type="caution">
    <text evidence="1">The sequence shown here is derived from an EMBL/GenBank/DDBJ whole genome shotgun (WGS) entry which is preliminary data.</text>
</comment>
<dbReference type="RefSeq" id="WP_205213934.1">
    <property type="nucleotide sequence ID" value="NZ_JAFFZP010000024.1"/>
</dbReference>
<dbReference type="EMBL" id="JAFFZP010000024">
    <property type="protein sequence ID" value="MBN0988601.1"/>
    <property type="molecule type" value="Genomic_DNA"/>
</dbReference>
<evidence type="ECO:0000313" key="1">
    <source>
        <dbReference type="EMBL" id="MBN0988601.1"/>
    </source>
</evidence>
<sequence length="113" mass="12999">MVSDLPLPDEKKLLIIYRVESGCLGPDGAKLVDRFCEFAQKKFASEHSGIIRWNILPRNSKTLPEIEYNVLGKKITHSQAERYLLFFDKSLEGLEGYLSERIAKYIEAFMSRS</sequence>
<dbReference type="Proteomes" id="UP000760472">
    <property type="component" value="Unassembled WGS sequence"/>
</dbReference>
<evidence type="ECO:0000313" key="2">
    <source>
        <dbReference type="Proteomes" id="UP000760472"/>
    </source>
</evidence>
<proteinExistence type="predicted"/>
<gene>
    <name evidence="1" type="ORF">JW498_14625</name>
</gene>